<dbReference type="EMBL" id="MQVX01000001">
    <property type="protein sequence ID" value="PQJ15431.1"/>
    <property type="molecule type" value="Genomic_DNA"/>
</dbReference>
<keyword evidence="2" id="KW-1185">Reference proteome</keyword>
<dbReference type="AlphaFoldDB" id="A0A2S7T766"/>
<name>A0A2S7T766_9FLAO</name>
<sequence>MIPMPTTQNMVALLEALPGYDWLQGRLQGLKDADSARDLYMAYTLCAQHFADTPMKGAEQTHSLFGIHPPSEKEYARLSLLHAALEDRAAFYTPKVLKLIQVADTGELITFLRYLVVLPEHKQFVFAAVEALRTNIADVFEAIALNNPYPKAFFNEQQWNQMYLKAAFMQLDLTQIDGVEERANNNLTRIISDYAHERWAASRQIDPCIWRPVSPFLDAVLLTDMKRLFGSDYKAERLAGYLVAKKAGSADLQEEIKHNAALETEIPEGNPWEAVRDLWTSELN</sequence>
<proteinExistence type="predicted"/>
<organism evidence="1 2">
    <name type="scientific">Aureicoccus marinus</name>
    <dbReference type="NCBI Taxonomy" id="754435"/>
    <lineage>
        <taxon>Bacteria</taxon>
        <taxon>Pseudomonadati</taxon>
        <taxon>Bacteroidota</taxon>
        <taxon>Flavobacteriia</taxon>
        <taxon>Flavobacteriales</taxon>
        <taxon>Flavobacteriaceae</taxon>
        <taxon>Aureicoccus</taxon>
    </lineage>
</organism>
<dbReference type="InterPro" id="IPR047715">
    <property type="entry name" value="EboA_dom"/>
</dbReference>
<gene>
    <name evidence="1" type="ORF">BST99_06505</name>
</gene>
<protein>
    <submittedName>
        <fullName evidence="1">Uncharacterized protein</fullName>
    </submittedName>
</protein>
<evidence type="ECO:0000313" key="1">
    <source>
        <dbReference type="EMBL" id="PQJ15431.1"/>
    </source>
</evidence>
<accession>A0A2S7T766</accession>
<dbReference type="NCBIfam" id="NF035938">
    <property type="entry name" value="EboA_domain"/>
    <property type="match status" value="1"/>
</dbReference>
<comment type="caution">
    <text evidence="1">The sequence shown here is derived from an EMBL/GenBank/DDBJ whole genome shotgun (WGS) entry which is preliminary data.</text>
</comment>
<dbReference type="Proteomes" id="UP000239366">
    <property type="component" value="Unassembled WGS sequence"/>
</dbReference>
<evidence type="ECO:0000313" key="2">
    <source>
        <dbReference type="Proteomes" id="UP000239366"/>
    </source>
</evidence>
<reference evidence="2" key="1">
    <citation type="submission" date="2016-11" db="EMBL/GenBank/DDBJ databases">
        <title>Trade-off between light-utilization and light-protection in marine flavobacteria.</title>
        <authorList>
            <person name="Kumagai Y."/>
            <person name="Yoshizawa S."/>
            <person name="Kogure K."/>
        </authorList>
    </citation>
    <scope>NUCLEOTIDE SEQUENCE [LARGE SCALE GENOMIC DNA]</scope>
    <source>
        <strain evidence="2">SG-18</strain>
    </source>
</reference>